<comment type="similarity">
    <text evidence="1">Belongs to the glycosyl hydrolase 13 family.</text>
</comment>
<organism evidence="3 4">
    <name type="scientific">Mycoplasma crocodyli (strain ATCC 51981 / MP145)</name>
    <dbReference type="NCBI Taxonomy" id="512564"/>
    <lineage>
        <taxon>Bacteria</taxon>
        <taxon>Bacillati</taxon>
        <taxon>Mycoplasmatota</taxon>
        <taxon>Mollicutes</taxon>
        <taxon>Mycoplasmataceae</taxon>
        <taxon>Mycoplasma</taxon>
    </lineage>
</organism>
<dbReference type="Gene3D" id="3.20.20.80">
    <property type="entry name" value="Glycosidases"/>
    <property type="match status" value="1"/>
</dbReference>
<reference evidence="4" key="1">
    <citation type="submission" date="2010-03" db="EMBL/GenBank/DDBJ databases">
        <title>The complete genome of Mycoplasma crocodyli MP145.</title>
        <authorList>
            <person name="Glass J.I."/>
            <person name="Durkin A.S."/>
            <person name="Hostetler J."/>
            <person name="Jackson J."/>
            <person name="Johnson J."/>
            <person name="May M.A."/>
            <person name="Paralanov V."/>
            <person name="Radune D."/>
            <person name="Szczypinski B."/>
            <person name="Brown D.R."/>
        </authorList>
    </citation>
    <scope>NUCLEOTIDE SEQUENCE [LARGE SCALE GENOMIC DNA]</scope>
    <source>
        <strain evidence="4">ATCC 51981 / MP145</strain>
    </source>
</reference>
<dbReference type="InterPro" id="IPR006047">
    <property type="entry name" value="GH13_cat_dom"/>
</dbReference>
<dbReference type="SUPFAM" id="SSF51445">
    <property type="entry name" value="(Trans)glycosidases"/>
    <property type="match status" value="1"/>
</dbReference>
<protein>
    <submittedName>
        <fullName evidence="3">Pullulanase (Alpha-dextrin endo-1,6-alpha-glucosidase)</fullName>
        <ecNumber evidence="3">3.2.1.41</ecNumber>
    </submittedName>
</protein>
<proteinExistence type="inferred from homology"/>
<dbReference type="CDD" id="cd11341">
    <property type="entry name" value="AmyAc_Pullulanase_LD-like"/>
    <property type="match status" value="1"/>
</dbReference>
<dbReference type="CDD" id="cd02860">
    <property type="entry name" value="E_set_Pullulanase"/>
    <property type="match status" value="1"/>
</dbReference>
<dbReference type="SUPFAM" id="SSF81296">
    <property type="entry name" value="E set domains"/>
    <property type="match status" value="1"/>
</dbReference>
<reference key="2">
    <citation type="submission" date="2010-03" db="EMBL/GenBank/DDBJ databases">
        <authorList>
            <person name="Ma Z."/>
            <person name="Wang X."/>
            <person name="Liu H."/>
        </authorList>
    </citation>
    <scope>NUCLEOTIDE SEQUENCE</scope>
    <source>
        <strain>MP145</strain>
    </source>
</reference>
<evidence type="ECO:0000259" key="2">
    <source>
        <dbReference type="SMART" id="SM00642"/>
    </source>
</evidence>
<dbReference type="EC" id="3.2.1.41" evidence="3"/>
<dbReference type="eggNOG" id="COG1523">
    <property type="taxonomic scope" value="Bacteria"/>
</dbReference>
<dbReference type="STRING" id="512564.MCRO_0719"/>
<dbReference type="Gene3D" id="2.60.40.10">
    <property type="entry name" value="Immunoglobulins"/>
    <property type="match status" value="1"/>
</dbReference>
<feature type="domain" description="Glycosyl hydrolase family 13 catalytic" evidence="2">
    <location>
        <begin position="161"/>
        <end position="580"/>
    </location>
</feature>
<dbReference type="InterPro" id="IPR013783">
    <property type="entry name" value="Ig-like_fold"/>
</dbReference>
<dbReference type="InterPro" id="IPR004193">
    <property type="entry name" value="Glyco_hydro_13_N"/>
</dbReference>
<dbReference type="KEGG" id="mcd:MCRO_0719"/>
<dbReference type="Pfam" id="PF02922">
    <property type="entry name" value="CBM_48"/>
    <property type="match status" value="1"/>
</dbReference>
<evidence type="ECO:0000256" key="1">
    <source>
        <dbReference type="ARBA" id="ARBA00008061"/>
    </source>
</evidence>
<dbReference type="CAZy" id="GH13">
    <property type="family name" value="Glycoside Hydrolase Family 13"/>
</dbReference>
<reference evidence="3 4" key="3">
    <citation type="journal article" date="2011" name="J. Bacteriol.">
        <title>Genome sequences of Mycoplasma alligatoris A21JP2T and Mycoplasma crocodyli MP145T.</title>
        <authorList>
            <person name="Brown D.R."/>
            <person name="Farmerie W.G."/>
            <person name="May M."/>
            <person name="Benders G.A."/>
            <person name="Durkin A.S."/>
            <person name="Hlavinka K."/>
            <person name="Hostetler J."/>
            <person name="Jackson J."/>
            <person name="Johnson J."/>
            <person name="Miller R.H."/>
            <person name="Paralanov V."/>
            <person name="Radune D."/>
            <person name="Szczypinski B."/>
            <person name="Glass J.I."/>
        </authorList>
    </citation>
    <scope>NUCLEOTIDE SEQUENCE [LARGE SCALE GENOMIC DNA]</scope>
    <source>
        <strain evidence="4">ATCC 51981 / MP145</strain>
    </source>
</reference>
<evidence type="ECO:0000313" key="3">
    <source>
        <dbReference type="EMBL" id="ADE19538.1"/>
    </source>
</evidence>
<dbReference type="CAZy" id="CBM48">
    <property type="family name" value="Carbohydrate-Binding Module Family 48"/>
</dbReference>
<evidence type="ECO:0000313" key="4">
    <source>
        <dbReference type="Proteomes" id="UP000001845"/>
    </source>
</evidence>
<dbReference type="GO" id="GO:0051060">
    <property type="term" value="F:pullulanase activity"/>
    <property type="evidence" value="ECO:0007669"/>
    <property type="project" value="UniProtKB-EC"/>
</dbReference>
<keyword evidence="3" id="KW-0378">Hydrolase</keyword>
<name>D5E6C5_MYCCM</name>
<dbReference type="SMART" id="SM00642">
    <property type="entry name" value="Aamy"/>
    <property type="match status" value="1"/>
</dbReference>
<gene>
    <name evidence="3" type="primary">pulA</name>
    <name evidence="3" type="ordered locus">MCRO_0719</name>
</gene>
<sequence>MKNSQIIDFDKKFARVDAELGIKFKNGMFNFTFWRPLSPKVQLVIFDQNEKEIEAFDMQNKNELWTVAIDKKYDGLLYKYRITNDKNEVNLALDPYAKALANFDWKGKDNNVGFGLIIDLDSSKIKHEITKLETIWNNSTDPVIYELHIKDYTSLLNQNDFKSRLGTFNCALEKQIFQNLNDLNFTHLQLLPLHTAYTINANNVKIIKKGEANGWETNYNWGYDPHNYFSLNQSYVQKTNDPYEAILEFKKFVDEAHKNKIGIILDVVYNHTMTNKIYDEVLDGYYYRYNNERMVKPVNLAPVASERLMVRKMFVDSLVHWVKTYDVDGFRFDLSTFIDKDTLELICKTLREIKPNIVLHGEAWKFSDLNYKNSFTKGVTNNDQNFAYFNDTHRNAINGSDFNGHQYGLNSKYCSKKFKQYTISTFGNLKTYDNTFNKDPKIVKYDLYADDLGVVLNYVACHDGYTLWDKINIDVNGSIEEKIAAYKQSLMASVSCQGRQLMLAGTELLHSKPCDKTGEEWYKGAQAVGEQLFDDNADDNIFCNNTYKTSDFVNGLKWSHLDKPETQEVYKFTKELLGLRNNTNFFRLKNAEEVKKSFKFLNNSFSKNVSYKINTSDGVAYVQHNFGNVKSTLDFKLSKDDKLISSKPIIDLKYLPARSSIIMIKRGKNEN</sequence>
<dbReference type="GO" id="GO:0005975">
    <property type="term" value="P:carbohydrate metabolic process"/>
    <property type="evidence" value="ECO:0007669"/>
    <property type="project" value="InterPro"/>
</dbReference>
<dbReference type="EMBL" id="CP001991">
    <property type="protein sequence ID" value="ADE19538.1"/>
    <property type="molecule type" value="Genomic_DNA"/>
</dbReference>
<keyword evidence="4" id="KW-1185">Reference proteome</keyword>
<dbReference type="AlphaFoldDB" id="D5E6C5"/>
<dbReference type="InterPro" id="IPR017853">
    <property type="entry name" value="GH"/>
</dbReference>
<keyword evidence="3" id="KW-0326">Glycosidase</keyword>
<dbReference type="HOGENOM" id="CLU_004744_4_1_14"/>
<dbReference type="InterPro" id="IPR014756">
    <property type="entry name" value="Ig_E-set"/>
</dbReference>
<dbReference type="PANTHER" id="PTHR43002">
    <property type="entry name" value="GLYCOGEN DEBRANCHING ENZYME"/>
    <property type="match status" value="1"/>
</dbReference>
<accession>D5E6C5</accession>
<dbReference type="Proteomes" id="UP000001845">
    <property type="component" value="Chromosome"/>
</dbReference>